<dbReference type="EC" id="2.7.8.31" evidence="9"/>
<name>A0A9D2KXM5_9BACE</name>
<feature type="transmembrane region" description="Helical" evidence="7">
    <location>
        <begin position="106"/>
        <end position="129"/>
    </location>
</feature>
<gene>
    <name evidence="9" type="ORF">H9950_12905</name>
</gene>
<evidence type="ECO:0000256" key="2">
    <source>
        <dbReference type="ARBA" id="ARBA00006464"/>
    </source>
</evidence>
<feature type="transmembrane region" description="Helical" evidence="7">
    <location>
        <begin position="280"/>
        <end position="303"/>
    </location>
</feature>
<comment type="similarity">
    <text evidence="2">Belongs to the bacterial sugar transferase family.</text>
</comment>
<evidence type="ECO:0000256" key="1">
    <source>
        <dbReference type="ARBA" id="ARBA00004141"/>
    </source>
</evidence>
<dbReference type="InterPro" id="IPR003362">
    <property type="entry name" value="Bact_transf"/>
</dbReference>
<evidence type="ECO:0000256" key="4">
    <source>
        <dbReference type="ARBA" id="ARBA00022692"/>
    </source>
</evidence>
<evidence type="ECO:0000256" key="6">
    <source>
        <dbReference type="ARBA" id="ARBA00023136"/>
    </source>
</evidence>
<evidence type="ECO:0000313" key="9">
    <source>
        <dbReference type="EMBL" id="HJA87065.1"/>
    </source>
</evidence>
<dbReference type="PANTHER" id="PTHR30576:SF0">
    <property type="entry name" value="UNDECAPRENYL-PHOSPHATE N-ACETYLGALACTOSAMINYL 1-PHOSPHATE TRANSFERASE-RELATED"/>
    <property type="match status" value="1"/>
</dbReference>
<dbReference type="EMBL" id="DWZI01000066">
    <property type="protein sequence ID" value="HJA87065.1"/>
    <property type="molecule type" value="Genomic_DNA"/>
</dbReference>
<dbReference type="InterPro" id="IPR017473">
    <property type="entry name" value="Undecaprenyl-P_gluc_Ptfrase"/>
</dbReference>
<evidence type="ECO:0000256" key="7">
    <source>
        <dbReference type="SAM" id="Phobius"/>
    </source>
</evidence>
<keyword evidence="4 7" id="KW-0812">Transmembrane</keyword>
<dbReference type="AlphaFoldDB" id="A0A9D2KXM5"/>
<sequence>MIRMQSYNRLVCVTVIALETLLCGAAFELFCLSLEGTHWGKAMNAPKLQIILTLMLCYLLCSMQRSVILYRRKVYAYQIVSIVCWNMVTYALLAGFVLYVGGYMDVWSYFFGGYILFLFVCMLAFRLGFRCVIKRIRLGGKDRKAVVLVGSEENNRQLFFELTSETWAGYDVLGYFDKAPNSNFPADCSYLGRPEEVAGFLKTHGNVRGLFCSLPSSDKEIILQLINYCENHLVHFYSVPDVHSYFQNQMYLNQVGLVPYLSLHREPLGRLSNQLLKRSFDIVFSLAFLCTLFPVICLVVAVVTKCTMPGPVFFRQKRNGLDDKEFYCYKFRSMKVNADSDRLQATKDDPRITGWGHFLRKSNLDETPQFFNVLRGDMSVVGPRPHMLKHTEEYSRLINKYMVRHYVKPGITGWSQVSGFRGETKKLADMENRIRNDIWYIEHWTFMLDIYIIFKTVANAVRGEKNAY</sequence>
<evidence type="ECO:0000256" key="5">
    <source>
        <dbReference type="ARBA" id="ARBA00022989"/>
    </source>
</evidence>
<feature type="domain" description="Bacterial sugar transferase" evidence="8">
    <location>
        <begin position="277"/>
        <end position="460"/>
    </location>
</feature>
<comment type="caution">
    <text evidence="9">The sequence shown here is derived from an EMBL/GenBank/DDBJ whole genome shotgun (WGS) entry which is preliminary data.</text>
</comment>
<dbReference type="Pfam" id="PF02397">
    <property type="entry name" value="Bac_transf"/>
    <property type="match status" value="1"/>
</dbReference>
<dbReference type="GO" id="GO:0089702">
    <property type="term" value="F:undecaprenyl-phosphate glucose phosphotransferase activity"/>
    <property type="evidence" value="ECO:0007669"/>
    <property type="project" value="UniProtKB-EC"/>
</dbReference>
<dbReference type="Gene3D" id="3.40.50.720">
    <property type="entry name" value="NAD(P)-binding Rossmann-like Domain"/>
    <property type="match status" value="1"/>
</dbReference>
<evidence type="ECO:0000313" key="10">
    <source>
        <dbReference type="Proteomes" id="UP000823862"/>
    </source>
</evidence>
<accession>A0A9D2KXM5</accession>
<feature type="transmembrane region" description="Helical" evidence="7">
    <location>
        <begin position="48"/>
        <end position="68"/>
    </location>
</feature>
<reference evidence="9" key="1">
    <citation type="journal article" date="2021" name="PeerJ">
        <title>Extensive microbial diversity within the chicken gut microbiome revealed by metagenomics and culture.</title>
        <authorList>
            <person name="Gilroy R."/>
            <person name="Ravi A."/>
            <person name="Getino M."/>
            <person name="Pursley I."/>
            <person name="Horton D.L."/>
            <person name="Alikhan N.F."/>
            <person name="Baker D."/>
            <person name="Gharbi K."/>
            <person name="Hall N."/>
            <person name="Watson M."/>
            <person name="Adriaenssens E.M."/>
            <person name="Foster-Nyarko E."/>
            <person name="Jarju S."/>
            <person name="Secka A."/>
            <person name="Antonio M."/>
            <person name="Oren A."/>
            <person name="Chaudhuri R.R."/>
            <person name="La Ragione R."/>
            <person name="Hildebrand F."/>
            <person name="Pallen M.J."/>
        </authorList>
    </citation>
    <scope>NUCLEOTIDE SEQUENCE</scope>
    <source>
        <strain evidence="9">ChiHjej12B11-9795</strain>
    </source>
</reference>
<comment type="subcellular location">
    <subcellularLocation>
        <location evidence="1">Membrane</location>
        <topology evidence="1">Multi-pass membrane protein</topology>
    </subcellularLocation>
</comment>
<dbReference type="GO" id="GO:0016020">
    <property type="term" value="C:membrane"/>
    <property type="evidence" value="ECO:0007669"/>
    <property type="project" value="UniProtKB-SubCell"/>
</dbReference>
<keyword evidence="6 7" id="KW-0472">Membrane</keyword>
<dbReference type="Pfam" id="PF13727">
    <property type="entry name" value="CoA_binding_3"/>
    <property type="match status" value="1"/>
</dbReference>
<keyword evidence="3 9" id="KW-0808">Transferase</keyword>
<dbReference type="NCBIfam" id="TIGR03025">
    <property type="entry name" value="EPS_sugtrans"/>
    <property type="match status" value="1"/>
</dbReference>
<evidence type="ECO:0000256" key="3">
    <source>
        <dbReference type="ARBA" id="ARBA00022679"/>
    </source>
</evidence>
<keyword evidence="5 7" id="KW-1133">Transmembrane helix</keyword>
<evidence type="ECO:0000259" key="8">
    <source>
        <dbReference type="Pfam" id="PF02397"/>
    </source>
</evidence>
<dbReference type="InterPro" id="IPR017475">
    <property type="entry name" value="EPS_sugar_tfrase"/>
</dbReference>
<protein>
    <submittedName>
        <fullName evidence="9">Undecaprenyl-phosphate glucose phosphotransferase</fullName>
        <ecNumber evidence="9">2.7.8.31</ecNumber>
    </submittedName>
</protein>
<dbReference type="Proteomes" id="UP000823862">
    <property type="component" value="Unassembled WGS sequence"/>
</dbReference>
<reference evidence="9" key="2">
    <citation type="submission" date="2021-04" db="EMBL/GenBank/DDBJ databases">
        <authorList>
            <person name="Gilroy R."/>
        </authorList>
    </citation>
    <scope>NUCLEOTIDE SEQUENCE</scope>
    <source>
        <strain evidence="9">ChiHjej12B11-9795</strain>
    </source>
</reference>
<dbReference type="PANTHER" id="PTHR30576">
    <property type="entry name" value="COLANIC BIOSYNTHESIS UDP-GLUCOSE LIPID CARRIER TRANSFERASE"/>
    <property type="match status" value="1"/>
</dbReference>
<dbReference type="NCBIfam" id="TIGR03023">
    <property type="entry name" value="WcaJ_sugtrans"/>
    <property type="match status" value="1"/>
</dbReference>
<feature type="transmembrane region" description="Helical" evidence="7">
    <location>
        <begin position="75"/>
        <end position="100"/>
    </location>
</feature>
<proteinExistence type="inferred from homology"/>
<organism evidence="9 10">
    <name type="scientific">Candidatus Bacteroides avicola</name>
    <dbReference type="NCBI Taxonomy" id="2838468"/>
    <lineage>
        <taxon>Bacteria</taxon>
        <taxon>Pseudomonadati</taxon>
        <taxon>Bacteroidota</taxon>
        <taxon>Bacteroidia</taxon>
        <taxon>Bacteroidales</taxon>
        <taxon>Bacteroidaceae</taxon>
        <taxon>Bacteroides</taxon>
    </lineage>
</organism>